<proteinExistence type="predicted"/>
<evidence type="ECO:0000256" key="1">
    <source>
        <dbReference type="ARBA" id="ARBA00004123"/>
    </source>
</evidence>
<comment type="caution">
    <text evidence="5">The sequence shown here is derived from an EMBL/GenBank/DDBJ whole genome shotgun (WGS) entry which is preliminary data.</text>
</comment>
<comment type="subcellular location">
    <subcellularLocation>
        <location evidence="1">Nucleus</location>
    </subcellularLocation>
</comment>
<feature type="region of interest" description="Disordered" evidence="4">
    <location>
        <begin position="219"/>
        <end position="364"/>
    </location>
</feature>
<dbReference type="OrthoDB" id="205166at2759"/>
<evidence type="ECO:0008006" key="8">
    <source>
        <dbReference type="Google" id="ProtNLM"/>
    </source>
</evidence>
<feature type="coiled-coil region" evidence="3">
    <location>
        <begin position="124"/>
        <end position="194"/>
    </location>
</feature>
<name>A0A1B7P099_9EURO</name>
<protein>
    <recommendedName>
        <fullName evidence="8">Tho complex subunit 7</fullName>
    </recommendedName>
</protein>
<keyword evidence="2" id="KW-0539">Nucleus</keyword>
<evidence type="ECO:0000256" key="4">
    <source>
        <dbReference type="SAM" id="MobiDB-lite"/>
    </source>
</evidence>
<dbReference type="EMBL" id="LGUA01000304">
    <property type="protein sequence ID" value="OAX82454.1"/>
    <property type="molecule type" value="Genomic_DNA"/>
</dbReference>
<dbReference type="EMBL" id="LGUA01000304">
    <property type="protein sequence ID" value="OAX82451.1"/>
    <property type="molecule type" value="Genomic_DNA"/>
</dbReference>
<keyword evidence="7" id="KW-1185">Reference proteome</keyword>
<keyword evidence="3" id="KW-0175">Coiled coil</keyword>
<dbReference type="GO" id="GO:0006397">
    <property type="term" value="P:mRNA processing"/>
    <property type="evidence" value="ECO:0007669"/>
    <property type="project" value="InterPro"/>
</dbReference>
<feature type="compositionally biased region" description="Basic and acidic residues" evidence="4">
    <location>
        <begin position="331"/>
        <end position="364"/>
    </location>
</feature>
<evidence type="ECO:0000256" key="2">
    <source>
        <dbReference type="ARBA" id="ARBA00023242"/>
    </source>
</evidence>
<evidence type="ECO:0000313" key="7">
    <source>
        <dbReference type="Proteomes" id="UP000091918"/>
    </source>
</evidence>
<organism evidence="5 7">
    <name type="scientific">Emergomyces africanus</name>
    <dbReference type="NCBI Taxonomy" id="1955775"/>
    <lineage>
        <taxon>Eukaryota</taxon>
        <taxon>Fungi</taxon>
        <taxon>Dikarya</taxon>
        <taxon>Ascomycota</taxon>
        <taxon>Pezizomycotina</taxon>
        <taxon>Eurotiomycetes</taxon>
        <taxon>Eurotiomycetidae</taxon>
        <taxon>Onygenales</taxon>
        <taxon>Ajellomycetaceae</taxon>
        <taxon>Emergomyces</taxon>
    </lineage>
</organism>
<accession>A0A1B7P099</accession>
<dbReference type="Pfam" id="PF05615">
    <property type="entry name" value="THOC7"/>
    <property type="match status" value="1"/>
</dbReference>
<sequence length="364" mass="40999">MASYTLLDQADEDALHKSRLLNVEEKPFKRITKRLLTPNSLVASPSTLFPTPPPERTEEEEEAAAQVDADRQKQLEEWRQFREDITLDFAAFESSIARIQFLLASNEKERERYAAEKLRIQSTAQAVKENTAELRVQLEEARKTLALRKTYDDLAEKITSNRLLRPREDQQANLQKLHAEIAQLEQESKEYAQTWGERREQFGRIVEEGMNLRRLIRDEKEEVERREGMEEGEDGDEGDAGSKGRGSAVGTPKPDQDSITPLHPGHEDSGPTSAPLQVDKQRSQVTGGATPLRQAMSASSTDGKPPIQEPEDENMIDEGEITGDESGPGETTDHGTRPRSRAAEESRDERGPLEQRLGDRMDTS</sequence>
<evidence type="ECO:0000313" key="6">
    <source>
        <dbReference type="EMBL" id="OAX82454.1"/>
    </source>
</evidence>
<feature type="region of interest" description="Disordered" evidence="4">
    <location>
        <begin position="42"/>
        <end position="68"/>
    </location>
</feature>
<reference evidence="5 7" key="1">
    <citation type="submission" date="2015-07" db="EMBL/GenBank/DDBJ databases">
        <title>Emmonsia species relationships and genome sequence.</title>
        <authorList>
            <person name="Cuomo C.A."/>
            <person name="Schwartz I.S."/>
            <person name="Kenyon C."/>
            <person name="de Hoog G.S."/>
            <person name="Govender N.P."/>
            <person name="Botha A."/>
            <person name="Moreno L."/>
            <person name="de Vries M."/>
            <person name="Munoz J.F."/>
            <person name="Stielow J.B."/>
        </authorList>
    </citation>
    <scope>NUCLEOTIDE SEQUENCE [LARGE SCALE GENOMIC DNA]</scope>
    <source>
        <strain evidence="5 7">CBS 136260</strain>
    </source>
</reference>
<evidence type="ECO:0000313" key="5">
    <source>
        <dbReference type="EMBL" id="OAX82451.1"/>
    </source>
</evidence>
<dbReference type="Proteomes" id="UP000091918">
    <property type="component" value="Unassembled WGS sequence"/>
</dbReference>
<evidence type="ECO:0000256" key="3">
    <source>
        <dbReference type="SAM" id="Coils"/>
    </source>
</evidence>
<feature type="compositionally biased region" description="Acidic residues" evidence="4">
    <location>
        <begin position="230"/>
        <end position="239"/>
    </location>
</feature>
<dbReference type="STRING" id="1658172.A0A1B7P099"/>
<gene>
    <name evidence="5" type="ORF">ACJ72_03198</name>
    <name evidence="6" type="ORF">ACJ72_03201</name>
</gene>
<dbReference type="InterPro" id="IPR008501">
    <property type="entry name" value="THOC7/Mft1"/>
</dbReference>
<feature type="compositionally biased region" description="Acidic residues" evidence="4">
    <location>
        <begin position="309"/>
        <end position="323"/>
    </location>
</feature>
<dbReference type="GO" id="GO:0000445">
    <property type="term" value="C:THO complex part of transcription export complex"/>
    <property type="evidence" value="ECO:0007669"/>
    <property type="project" value="InterPro"/>
</dbReference>
<feature type="compositionally biased region" description="Basic and acidic residues" evidence="4">
    <location>
        <begin position="219"/>
        <end position="229"/>
    </location>
</feature>
<dbReference type="AlphaFoldDB" id="A0A1B7P099"/>